<proteinExistence type="predicted"/>
<sequence length="87" mass="10010">MIKRYGTEGVYECLRYLDSDDLEGNAYWHIQSVFEELYLVEDIPIRTMLLEISTAAKYNDQKAHADELLDTHNLSANAQGVLKETTQ</sequence>
<keyword evidence="2" id="KW-1185">Reference proteome</keyword>
<reference evidence="1 2" key="1">
    <citation type="submission" date="2024-09" db="EMBL/GenBank/DDBJ databases">
        <authorList>
            <person name="Sun Q."/>
            <person name="Mori K."/>
        </authorList>
    </citation>
    <scope>NUCLEOTIDE SEQUENCE [LARGE SCALE GENOMIC DNA]</scope>
    <source>
        <strain evidence="1 2">JCM 11411</strain>
    </source>
</reference>
<organism evidence="1 2">
    <name type="scientific">Rhodococcus baikonurensis</name>
    <dbReference type="NCBI Taxonomy" id="172041"/>
    <lineage>
        <taxon>Bacteria</taxon>
        <taxon>Bacillati</taxon>
        <taxon>Actinomycetota</taxon>
        <taxon>Actinomycetes</taxon>
        <taxon>Mycobacteriales</taxon>
        <taxon>Nocardiaceae</taxon>
        <taxon>Rhodococcus</taxon>
        <taxon>Rhodococcus erythropolis group</taxon>
    </lineage>
</organism>
<gene>
    <name evidence="1" type="ORF">ACFFQ6_29840</name>
</gene>
<dbReference type="Proteomes" id="UP001589587">
    <property type="component" value="Unassembled WGS sequence"/>
</dbReference>
<name>A0ABV5XPM9_9NOCA</name>
<dbReference type="RefSeq" id="WP_047269224.1">
    <property type="nucleotide sequence ID" value="NZ_JBHMAS010000080.1"/>
</dbReference>
<evidence type="ECO:0000313" key="1">
    <source>
        <dbReference type="EMBL" id="MFB9783907.1"/>
    </source>
</evidence>
<evidence type="ECO:0000313" key="2">
    <source>
        <dbReference type="Proteomes" id="UP001589587"/>
    </source>
</evidence>
<protein>
    <submittedName>
        <fullName evidence="1">Uncharacterized protein</fullName>
    </submittedName>
</protein>
<dbReference type="EMBL" id="JBHMAS010000080">
    <property type="protein sequence ID" value="MFB9783907.1"/>
    <property type="molecule type" value="Genomic_DNA"/>
</dbReference>
<comment type="caution">
    <text evidence="1">The sequence shown here is derived from an EMBL/GenBank/DDBJ whole genome shotgun (WGS) entry which is preliminary data.</text>
</comment>
<accession>A0ABV5XPM9</accession>